<reference evidence="1 2" key="1">
    <citation type="journal article" date="2019" name="Int. J. Syst. Evol. Microbiol.">
        <title>The Global Catalogue of Microorganisms (GCM) 10K type strain sequencing project: providing services to taxonomists for standard genome sequencing and annotation.</title>
        <authorList>
            <consortium name="The Broad Institute Genomics Platform"/>
            <consortium name="The Broad Institute Genome Sequencing Center for Infectious Disease"/>
            <person name="Wu L."/>
            <person name="Ma J."/>
        </authorList>
    </citation>
    <scope>NUCLEOTIDE SEQUENCE [LARGE SCALE GENOMIC DNA]</scope>
    <source>
        <strain evidence="1 2">JCM 14545</strain>
    </source>
</reference>
<dbReference type="EMBL" id="BAAANN010000014">
    <property type="protein sequence ID" value="GAA1963414.1"/>
    <property type="molecule type" value="Genomic_DNA"/>
</dbReference>
<evidence type="ECO:0000313" key="1">
    <source>
        <dbReference type="EMBL" id="GAA1963414.1"/>
    </source>
</evidence>
<gene>
    <name evidence="1" type="ORF">GCM10009754_38560</name>
</gene>
<sequence>MADIDPNQHVLQQLVFPARYEALVDRLGPEVVSLLVTPEEKTQNTLEDAAYAVFSRGEGTLLPLYAASGTGKTTLANNLSYFLPKVFSPTVMHDGGVTAGELRASTGRAIEALAADDARIVPINIDHREGSPPSGVELAELKRFLRTPGVGSRSIILWPDTSREISMNTARSYEDIAGSAPVGIPIEVQGPIRETWHDVAANTLKLSNDSS</sequence>
<keyword evidence="2" id="KW-1185">Reference proteome</keyword>
<proteinExistence type="predicted"/>
<name>A0ABN2R4A0_9PSEU</name>
<protein>
    <submittedName>
        <fullName evidence="1">Uncharacterized protein</fullName>
    </submittedName>
</protein>
<organism evidence="1 2">
    <name type="scientific">Amycolatopsis minnesotensis</name>
    <dbReference type="NCBI Taxonomy" id="337894"/>
    <lineage>
        <taxon>Bacteria</taxon>
        <taxon>Bacillati</taxon>
        <taxon>Actinomycetota</taxon>
        <taxon>Actinomycetes</taxon>
        <taxon>Pseudonocardiales</taxon>
        <taxon>Pseudonocardiaceae</taxon>
        <taxon>Amycolatopsis</taxon>
    </lineage>
</organism>
<dbReference type="RefSeq" id="WP_344420195.1">
    <property type="nucleotide sequence ID" value="NZ_BAAANN010000014.1"/>
</dbReference>
<accession>A0ABN2R4A0</accession>
<comment type="caution">
    <text evidence="1">The sequence shown here is derived from an EMBL/GenBank/DDBJ whole genome shotgun (WGS) entry which is preliminary data.</text>
</comment>
<evidence type="ECO:0000313" key="2">
    <source>
        <dbReference type="Proteomes" id="UP001501116"/>
    </source>
</evidence>
<dbReference type="Proteomes" id="UP001501116">
    <property type="component" value="Unassembled WGS sequence"/>
</dbReference>